<dbReference type="UniPathway" id="UPA00275"/>
<comment type="pathway">
    <text evidence="1">Cofactor biosynthesis; riboflavin biosynthesis.</text>
</comment>
<dbReference type="Proteomes" id="UP000029714">
    <property type="component" value="Unassembled WGS sequence"/>
</dbReference>
<evidence type="ECO:0000256" key="1">
    <source>
        <dbReference type="ARBA" id="ARBA00005104"/>
    </source>
</evidence>
<dbReference type="Gene3D" id="3.40.140.10">
    <property type="entry name" value="Cytidine Deaminase, domain 2"/>
    <property type="match status" value="2"/>
</dbReference>
<accession>A0A347VV89</accession>
<dbReference type="InterPro" id="IPR002125">
    <property type="entry name" value="CMP_dCMP_dom"/>
</dbReference>
<dbReference type="InterPro" id="IPR016193">
    <property type="entry name" value="Cytidine_deaminase-like"/>
</dbReference>
<sequence>MNSDKIFMDIVIDYAWKFQGLTLPNPAVGACVVCDGEIISLSAHIKAGAAHAEVLALKQAFLYFLKNRNKILKSIIKYGIKKGFLLQKGQYYIESKLPKSFRNVESLESLESNSLESSSLESSVKSKDTAGKKQGFGVDSKIDSNVKSSIEVAGETKHLKKIESKKQILNKLINYLEKLENSQDIHKFISKFHNNIFKKCKMYVTLEPCNHFGKTPPCSKLLKKIKIKSLCVGIKDDNFKASGGFETLKNIEIKKNISAMNAENLIYPFTQYQKNKGFLLFKIAHRLNGDYKSGIISNLDSKIYSHNMRSVADFIIISGETLRNDNPLLDTRFACYPYKNNGDLAQKLPKIYIFSKNIKSIESYNIKDREVSIIDSIEKIPNVGFGIIEGGFNFLATLLNEYLESNNKDSTNKAKKIKKIDAILGYIAPNFLESKLDSNSKNSKDSKILLQDFELVKVDILDNFWQNFCKPCEDEKLENIESKSDKNSKISNDSKNIIYYLFRKN</sequence>
<dbReference type="OrthoDB" id="9800865at2"/>
<dbReference type="GO" id="GO:0008703">
    <property type="term" value="F:5-amino-6-(5-phosphoribosylamino)uracil reductase activity"/>
    <property type="evidence" value="ECO:0007669"/>
    <property type="project" value="UniProtKB-EC"/>
</dbReference>
<dbReference type="EMBL" id="QBIU01000001">
    <property type="protein sequence ID" value="MWV69149.1"/>
    <property type="molecule type" value="Genomic_DNA"/>
</dbReference>
<protein>
    <submittedName>
        <fullName evidence="4">Bifunctional diaminohydroxyphosphoribosylaminopyrimidine deaminase/5-amino-6-(5-phosphoribosylamino)uracil reductase RibD</fullName>
        <ecNumber evidence="4">1.1.1.193</ecNumber>
        <ecNumber evidence="4">3.5.4.26</ecNumber>
    </submittedName>
</protein>
<dbReference type="PANTHER" id="PTHR11079:SF162">
    <property type="entry name" value="RIBOFLAVIN BIOSYNTHESIS PROTEIN PYRD, CHLOROPLASTIC"/>
    <property type="match status" value="1"/>
</dbReference>
<reference evidence="4" key="3">
    <citation type="submission" date="2018-04" db="EMBL/GenBank/DDBJ databases">
        <authorList>
            <person name="Sheh A."/>
            <person name="Shen Z."/>
            <person name="Mannion A.J."/>
            <person name="Fox J.G."/>
        </authorList>
    </citation>
    <scope>NUCLEOTIDE SEQUENCE</scope>
    <source>
        <strain evidence="4">MIT 97-6194</strain>
    </source>
</reference>
<gene>
    <name evidence="4" type="primary">ribD</name>
    <name evidence="3" type="ORF">DCO61_03745</name>
    <name evidence="4" type="ORF">LS64_006740</name>
</gene>
<dbReference type="RefSeq" id="WP_052062460.1">
    <property type="nucleotide sequence ID" value="NZ_JRMP02000009.1"/>
</dbReference>
<dbReference type="Proteomes" id="UP000477070">
    <property type="component" value="Unassembled WGS sequence"/>
</dbReference>
<dbReference type="GO" id="GO:0008835">
    <property type="term" value="F:diaminohydroxyphosphoribosylaminopyrimidine deaminase activity"/>
    <property type="evidence" value="ECO:0007669"/>
    <property type="project" value="UniProtKB-EC"/>
</dbReference>
<evidence type="ECO:0000259" key="2">
    <source>
        <dbReference type="Pfam" id="PF00383"/>
    </source>
</evidence>
<dbReference type="EMBL" id="JRMP02000009">
    <property type="protein sequence ID" value="TLD94192.1"/>
    <property type="molecule type" value="Genomic_DNA"/>
</dbReference>
<dbReference type="InterPro" id="IPR004794">
    <property type="entry name" value="Eubact_RibD"/>
</dbReference>
<evidence type="ECO:0000313" key="5">
    <source>
        <dbReference type="Proteomes" id="UP000029714"/>
    </source>
</evidence>
<evidence type="ECO:0000313" key="3">
    <source>
        <dbReference type="EMBL" id="MWV69149.1"/>
    </source>
</evidence>
<dbReference type="PROSITE" id="PS51257">
    <property type="entry name" value="PROKAR_LIPOPROTEIN"/>
    <property type="match status" value="1"/>
</dbReference>
<dbReference type="SUPFAM" id="SSF53597">
    <property type="entry name" value="Dihydrofolate reductase-like"/>
    <property type="match status" value="1"/>
</dbReference>
<comment type="caution">
    <text evidence="4">The sequence shown here is derived from an EMBL/GenBank/DDBJ whole genome shotgun (WGS) entry which is preliminary data.</text>
</comment>
<keyword evidence="5" id="KW-1185">Reference proteome</keyword>
<keyword evidence="4" id="KW-0560">Oxidoreductase</keyword>
<dbReference type="SUPFAM" id="SSF53927">
    <property type="entry name" value="Cytidine deaminase-like"/>
    <property type="match status" value="1"/>
</dbReference>
<dbReference type="InterPro" id="IPR024072">
    <property type="entry name" value="DHFR-like_dom_sf"/>
</dbReference>
<dbReference type="GO" id="GO:0009231">
    <property type="term" value="P:riboflavin biosynthetic process"/>
    <property type="evidence" value="ECO:0007669"/>
    <property type="project" value="UniProtKB-UniPathway"/>
</dbReference>
<dbReference type="AlphaFoldDB" id="A0A347VV89"/>
<dbReference type="PANTHER" id="PTHR11079">
    <property type="entry name" value="CYTOSINE DEAMINASE FAMILY MEMBER"/>
    <property type="match status" value="1"/>
</dbReference>
<dbReference type="EC" id="1.1.1.193" evidence="4"/>
<dbReference type="EC" id="3.5.4.26" evidence="4"/>
<dbReference type="Pfam" id="PF00383">
    <property type="entry name" value="dCMP_cyt_deam_1"/>
    <property type="match status" value="1"/>
</dbReference>
<dbReference type="NCBIfam" id="TIGR00326">
    <property type="entry name" value="eubact_ribD"/>
    <property type="match status" value="1"/>
</dbReference>
<feature type="domain" description="CMP/dCMP-type deaminase" evidence="2">
    <location>
        <begin position="1"/>
        <end position="61"/>
    </location>
</feature>
<reference evidence="4 5" key="1">
    <citation type="journal article" date="2014" name="Genome Announc.">
        <title>Draft genome sequences of eight enterohepatic helicobacter species isolated from both laboratory and wild rodents.</title>
        <authorList>
            <person name="Sheh A."/>
            <person name="Shen Z."/>
            <person name="Fox J.G."/>
        </authorList>
    </citation>
    <scope>NUCLEOTIDE SEQUENCE [LARGE SCALE GENOMIC DNA]</scope>
    <source>
        <strain evidence="4 5">MIT 97-6194</strain>
    </source>
</reference>
<reference evidence="4 5" key="2">
    <citation type="journal article" date="2016" name="Infect. Immun.">
        <title>Helicobacter saguini, a Novel Helicobacter Isolated from Cotton-Top Tamarins with Ulcerative Colitis, Has Proinflammatory Properties and Induces Typhlocolitis and Dysplasia in Gnotobiotic IL-10-/- Mice.</title>
        <authorList>
            <person name="Shen Z."/>
            <person name="Mannion A."/>
            <person name="Whary M.T."/>
            <person name="Muthupalani S."/>
            <person name="Sheh A."/>
            <person name="Feng Y."/>
            <person name="Gong G."/>
            <person name="Vandamme P."/>
            <person name="Holcombe H.R."/>
            <person name="Paster B.J."/>
            <person name="Fox J.G."/>
        </authorList>
    </citation>
    <scope>NUCLEOTIDE SEQUENCE [LARGE SCALE GENOMIC DNA]</scope>
    <source>
        <strain evidence="4 5">MIT 97-6194</strain>
    </source>
</reference>
<keyword evidence="4" id="KW-0378">Hydrolase</keyword>
<proteinExistence type="predicted"/>
<evidence type="ECO:0000313" key="6">
    <source>
        <dbReference type="Proteomes" id="UP000477070"/>
    </source>
</evidence>
<reference evidence="3 6" key="4">
    <citation type="submission" date="2019-12" db="EMBL/GenBank/DDBJ databases">
        <title>Multi-Generational Helicobacter saguini Isolates.</title>
        <authorList>
            <person name="Mannion A."/>
            <person name="Shen Z."/>
            <person name="Fox J.G."/>
        </authorList>
    </citation>
    <scope>NUCLEOTIDE SEQUENCE [LARGE SCALE GENOMIC DNA]</scope>
    <source>
        <strain evidence="3">16-048</strain>
        <strain evidence="6">16-048 (F4)</strain>
    </source>
</reference>
<dbReference type="Gene3D" id="3.40.430.10">
    <property type="entry name" value="Dihydrofolate Reductase, subunit A"/>
    <property type="match status" value="1"/>
</dbReference>
<name>A0A347VV89_9HELI</name>
<organism evidence="4 5">
    <name type="scientific">Helicobacter saguini</name>
    <dbReference type="NCBI Taxonomy" id="1548018"/>
    <lineage>
        <taxon>Bacteria</taxon>
        <taxon>Pseudomonadati</taxon>
        <taxon>Campylobacterota</taxon>
        <taxon>Epsilonproteobacteria</taxon>
        <taxon>Campylobacterales</taxon>
        <taxon>Helicobacteraceae</taxon>
        <taxon>Helicobacter</taxon>
    </lineage>
</organism>
<evidence type="ECO:0000313" key="4">
    <source>
        <dbReference type="EMBL" id="TLD94192.1"/>
    </source>
</evidence>